<evidence type="ECO:0000313" key="2">
    <source>
        <dbReference type="Proteomes" id="UP000078541"/>
    </source>
</evidence>
<dbReference type="Proteomes" id="UP000078541">
    <property type="component" value="Unassembled WGS sequence"/>
</dbReference>
<reference evidence="1 2" key="1">
    <citation type="submission" date="2016-03" db="EMBL/GenBank/DDBJ databases">
        <title>Trachymyrmex septentrionalis WGS genome.</title>
        <authorList>
            <person name="Nygaard S."/>
            <person name="Hu H."/>
            <person name="Boomsma J."/>
            <person name="Zhang G."/>
        </authorList>
    </citation>
    <scope>NUCLEOTIDE SEQUENCE [LARGE SCALE GENOMIC DNA]</scope>
    <source>
        <strain evidence="1">Tsep2-gDNA-1</strain>
        <tissue evidence="1">Whole body</tissue>
    </source>
</reference>
<accession>A0A195ETM5</accession>
<proteinExistence type="predicted"/>
<organism evidence="1 2">
    <name type="scientific">Trachymyrmex septentrionalis</name>
    <dbReference type="NCBI Taxonomy" id="34720"/>
    <lineage>
        <taxon>Eukaryota</taxon>
        <taxon>Metazoa</taxon>
        <taxon>Ecdysozoa</taxon>
        <taxon>Arthropoda</taxon>
        <taxon>Hexapoda</taxon>
        <taxon>Insecta</taxon>
        <taxon>Pterygota</taxon>
        <taxon>Neoptera</taxon>
        <taxon>Endopterygota</taxon>
        <taxon>Hymenoptera</taxon>
        <taxon>Apocrita</taxon>
        <taxon>Aculeata</taxon>
        <taxon>Formicoidea</taxon>
        <taxon>Formicidae</taxon>
        <taxon>Myrmicinae</taxon>
        <taxon>Trachymyrmex</taxon>
    </lineage>
</organism>
<evidence type="ECO:0000313" key="1">
    <source>
        <dbReference type="EMBL" id="KYN31511.1"/>
    </source>
</evidence>
<dbReference type="EMBL" id="KQ981979">
    <property type="protein sequence ID" value="KYN31511.1"/>
    <property type="molecule type" value="Genomic_DNA"/>
</dbReference>
<gene>
    <name evidence="1" type="ORF">ALC56_14392</name>
</gene>
<protein>
    <submittedName>
        <fullName evidence="1">Uncharacterized protein</fullName>
    </submittedName>
</protein>
<sequence>MWLMLLIRNGTSASIRIRSRLIIGINLFRERIHLSIRGIAVLSADYSPNASTAVAFVLHSDDIPACEAHRSRTFDEYRYQ</sequence>
<dbReference type="AlphaFoldDB" id="A0A195ETM5"/>
<keyword evidence="2" id="KW-1185">Reference proteome</keyword>
<name>A0A195ETM5_9HYME</name>